<dbReference type="SUPFAM" id="SSF53448">
    <property type="entry name" value="Nucleotide-diphospho-sugar transferases"/>
    <property type="match status" value="1"/>
</dbReference>
<dbReference type="GO" id="GO:0016758">
    <property type="term" value="F:hexosyltransferase activity"/>
    <property type="evidence" value="ECO:0007669"/>
    <property type="project" value="UniProtKB-ARBA"/>
</dbReference>
<dbReference type="Gene3D" id="3.90.550.10">
    <property type="entry name" value="Spore Coat Polysaccharide Biosynthesis Protein SpsA, Chain A"/>
    <property type="match status" value="1"/>
</dbReference>
<dbReference type="EMBL" id="LFZX01000051">
    <property type="protein sequence ID" value="KNC67745.1"/>
    <property type="molecule type" value="Genomic_DNA"/>
</dbReference>
<dbReference type="PANTHER" id="PTHR22916:SF3">
    <property type="entry name" value="UDP-GLCNAC:BETAGAL BETA-1,3-N-ACETYLGLUCOSAMINYLTRANSFERASE-LIKE PROTEIN 1"/>
    <property type="match status" value="1"/>
</dbReference>
<reference evidence="3" key="1">
    <citation type="submission" date="2015-07" db="EMBL/GenBank/DDBJ databases">
        <title>Draft genome sequence of a Pseudoalteromonas rubra strain, OCN096, isolated from Kaneohe Bay, Oahu, Hawaii.</title>
        <authorList>
            <person name="Beurmann S."/>
            <person name="Ushijima B."/>
            <person name="Belcaid M."/>
            <person name="Callahan S.M."/>
            <person name="Aeby G.S."/>
        </authorList>
    </citation>
    <scope>NUCLEOTIDE SEQUENCE [LARGE SCALE GENOMIC DNA]</scope>
    <source>
        <strain evidence="3">OCN096</strain>
    </source>
</reference>
<name>A0A0L0ETP2_9GAMM</name>
<dbReference type="PANTHER" id="PTHR22916">
    <property type="entry name" value="GLYCOSYLTRANSFERASE"/>
    <property type="match status" value="1"/>
</dbReference>
<keyword evidence="2" id="KW-0808">Transferase</keyword>
<dbReference type="OrthoDB" id="9802649at2"/>
<accession>A0A0L0ETP2</accession>
<dbReference type="Pfam" id="PF00535">
    <property type="entry name" value="Glycos_transf_2"/>
    <property type="match status" value="1"/>
</dbReference>
<dbReference type="Proteomes" id="UP000036850">
    <property type="component" value="Unassembled WGS sequence"/>
</dbReference>
<dbReference type="AlphaFoldDB" id="A0A0L0ETP2"/>
<evidence type="ECO:0000259" key="1">
    <source>
        <dbReference type="Pfam" id="PF00535"/>
    </source>
</evidence>
<sequence length="247" mass="28395">MTPLVSVIMPTYNAERYVIDSIQSVLEQTYQNWELLITDDLSTDNTVELIKEEAKKDPRIKLFIQGQNGGAGLARNNAISRAEGRFIAFLDADDLWLPEKLEKQVAFALKNDHALTFTAYQKFTTEAKLGQVIPPKSVTFKQLLGSNVIGCLTAMYDTEKLGKVYMPSIRKRQDHALWLTILQQIPMAASLQEPLALYRVDSGMSKNKFKIIVWQWRLYREVLGLNLFLSSRYFLEYLVKGYLKYKK</sequence>
<evidence type="ECO:0000313" key="2">
    <source>
        <dbReference type="EMBL" id="KNC67745.1"/>
    </source>
</evidence>
<comment type="caution">
    <text evidence="2">The sequence shown here is derived from an EMBL/GenBank/DDBJ whole genome shotgun (WGS) entry which is preliminary data.</text>
</comment>
<evidence type="ECO:0000313" key="3">
    <source>
        <dbReference type="Proteomes" id="UP000036850"/>
    </source>
</evidence>
<proteinExistence type="predicted"/>
<dbReference type="InterPro" id="IPR001173">
    <property type="entry name" value="Glyco_trans_2-like"/>
</dbReference>
<organism evidence="2 3">
    <name type="scientific">Pseudoalteromonas rubra</name>
    <dbReference type="NCBI Taxonomy" id="43658"/>
    <lineage>
        <taxon>Bacteria</taxon>
        <taxon>Pseudomonadati</taxon>
        <taxon>Pseudomonadota</taxon>
        <taxon>Gammaproteobacteria</taxon>
        <taxon>Alteromonadales</taxon>
        <taxon>Pseudoalteromonadaceae</taxon>
        <taxon>Pseudoalteromonas</taxon>
    </lineage>
</organism>
<dbReference type="InterPro" id="IPR029044">
    <property type="entry name" value="Nucleotide-diphossugar_trans"/>
</dbReference>
<feature type="domain" description="Glycosyltransferase 2-like" evidence="1">
    <location>
        <begin position="6"/>
        <end position="123"/>
    </location>
</feature>
<gene>
    <name evidence="2" type="ORF">AC626_08890</name>
</gene>
<protein>
    <submittedName>
        <fullName evidence="2">Glycosyl transferase</fullName>
    </submittedName>
</protein>
<dbReference type="PATRIC" id="fig|43658.6.peg.3916"/>